<dbReference type="InterPro" id="IPR029044">
    <property type="entry name" value="Nucleotide-diphossugar_trans"/>
</dbReference>
<dbReference type="GO" id="GO:0016757">
    <property type="term" value="F:glycosyltransferase activity"/>
    <property type="evidence" value="ECO:0007669"/>
    <property type="project" value="UniProtKB-KW"/>
</dbReference>
<feature type="domain" description="Glycosyltransferase 2-like" evidence="1">
    <location>
        <begin position="13"/>
        <end position="114"/>
    </location>
</feature>
<dbReference type="InterPro" id="IPR029063">
    <property type="entry name" value="SAM-dependent_MTases_sf"/>
</dbReference>
<evidence type="ECO:0000313" key="4">
    <source>
        <dbReference type="Proteomes" id="UP001596002"/>
    </source>
</evidence>
<dbReference type="RefSeq" id="WP_380025500.1">
    <property type="nucleotide sequence ID" value="NZ_JBHSHC010000073.1"/>
</dbReference>
<evidence type="ECO:0000259" key="2">
    <source>
        <dbReference type="Pfam" id="PF08241"/>
    </source>
</evidence>
<dbReference type="Proteomes" id="UP001596002">
    <property type="component" value="Unassembled WGS sequence"/>
</dbReference>
<reference evidence="4" key="1">
    <citation type="journal article" date="2019" name="Int. J. Syst. Evol. Microbiol.">
        <title>The Global Catalogue of Microorganisms (GCM) 10K type strain sequencing project: providing services to taxonomists for standard genome sequencing and annotation.</title>
        <authorList>
            <consortium name="The Broad Institute Genomics Platform"/>
            <consortium name="The Broad Institute Genome Sequencing Center for Infectious Disease"/>
            <person name="Wu L."/>
            <person name="Ma J."/>
        </authorList>
    </citation>
    <scope>NUCLEOTIDE SEQUENCE [LARGE SCALE GENOMIC DNA]</scope>
    <source>
        <strain evidence="4">WYCCWR 12678</strain>
    </source>
</reference>
<dbReference type="Gene3D" id="3.40.50.150">
    <property type="entry name" value="Vaccinia Virus protein VP39"/>
    <property type="match status" value="1"/>
</dbReference>
<name>A0ABV9Q4J2_9BACL</name>
<keyword evidence="4" id="KW-1185">Reference proteome</keyword>
<dbReference type="SUPFAM" id="SSF53335">
    <property type="entry name" value="S-adenosyl-L-methionine-dependent methyltransferases"/>
    <property type="match status" value="1"/>
</dbReference>
<evidence type="ECO:0000313" key="3">
    <source>
        <dbReference type="EMBL" id="MFC4767577.1"/>
    </source>
</evidence>
<accession>A0ABV9Q4J2</accession>
<sequence length="431" mass="50081">METPPKISAMYYVKNEEEFAPYSILSIYNVVDEIVVVDNGSTDRTRERLSEFDKVCWFEYQTEDFSELANFALSKCRGDWILKIDGDEVFYRDIEEVLPVLTEYDQIDAYTCRFFHLNFGLDSMQNVSDDDGRFQRIFLFQNRPGRKFINPLHESLIGLGPAIADSGLHYVHYGYTKPMEFILDKLKQYASKMGDPYFYEGRTANHLLEQAERTPFPYEHPEVIKEYIKQKGYSGGTPKPPKDMQQLRHYLDHIVASKHTKVEEKQEKQGNSLEIGALPNCISPGFEHLDLRPLPYVDIVGDIRNIPVEDNTYEQVIVPGYLLEHLPYHDIGKALRECFRITKEGGKVYVRIYDGLKIAEAYAAGEINNESFNKLLFGGDREGWERHRCVLDRVILRKMMEMTGLKVDMEYNQHWIIELGGTKYTHFSELG</sequence>
<proteinExistence type="predicted"/>
<comment type="caution">
    <text evidence="3">The sequence shown here is derived from an EMBL/GenBank/DDBJ whole genome shotgun (WGS) entry which is preliminary data.</text>
</comment>
<dbReference type="PANTHER" id="PTHR43630:SF2">
    <property type="entry name" value="GLYCOSYLTRANSFERASE"/>
    <property type="match status" value="1"/>
</dbReference>
<dbReference type="EC" id="2.4.-.-" evidence="3"/>
<dbReference type="InterPro" id="IPR013216">
    <property type="entry name" value="Methyltransf_11"/>
</dbReference>
<dbReference type="InterPro" id="IPR001173">
    <property type="entry name" value="Glyco_trans_2-like"/>
</dbReference>
<organism evidence="3 4">
    <name type="scientific">Effusibacillus consociatus</name>
    <dbReference type="NCBI Taxonomy" id="1117041"/>
    <lineage>
        <taxon>Bacteria</taxon>
        <taxon>Bacillati</taxon>
        <taxon>Bacillota</taxon>
        <taxon>Bacilli</taxon>
        <taxon>Bacillales</taxon>
        <taxon>Alicyclobacillaceae</taxon>
        <taxon>Effusibacillus</taxon>
    </lineage>
</organism>
<dbReference type="Pfam" id="PF00535">
    <property type="entry name" value="Glycos_transf_2"/>
    <property type="match status" value="1"/>
</dbReference>
<dbReference type="Pfam" id="PF08241">
    <property type="entry name" value="Methyltransf_11"/>
    <property type="match status" value="1"/>
</dbReference>
<gene>
    <name evidence="3" type="ORF">ACFO8Q_09410</name>
</gene>
<keyword evidence="3" id="KW-0328">Glycosyltransferase</keyword>
<dbReference type="Gene3D" id="3.90.550.10">
    <property type="entry name" value="Spore Coat Polysaccharide Biosynthesis Protein SpsA, Chain A"/>
    <property type="match status" value="1"/>
</dbReference>
<protein>
    <submittedName>
        <fullName evidence="3">Glycosyltransferase</fullName>
        <ecNumber evidence="3">2.4.-.-</ecNumber>
    </submittedName>
</protein>
<dbReference type="PANTHER" id="PTHR43630">
    <property type="entry name" value="POLY-BETA-1,6-N-ACETYL-D-GLUCOSAMINE SYNTHASE"/>
    <property type="match status" value="1"/>
</dbReference>
<evidence type="ECO:0000259" key="1">
    <source>
        <dbReference type="Pfam" id="PF00535"/>
    </source>
</evidence>
<dbReference type="SUPFAM" id="SSF53448">
    <property type="entry name" value="Nucleotide-diphospho-sugar transferases"/>
    <property type="match status" value="1"/>
</dbReference>
<keyword evidence="3" id="KW-0808">Transferase</keyword>
<feature type="domain" description="Methyltransferase type 11" evidence="2">
    <location>
        <begin position="299"/>
        <end position="349"/>
    </location>
</feature>
<dbReference type="EMBL" id="JBHSHC010000073">
    <property type="protein sequence ID" value="MFC4767577.1"/>
    <property type="molecule type" value="Genomic_DNA"/>
</dbReference>